<keyword evidence="5" id="KW-0804">Transcription</keyword>
<evidence type="ECO:0000259" key="8">
    <source>
        <dbReference type="PROSITE" id="PS50110"/>
    </source>
</evidence>
<dbReference type="InterPro" id="IPR001867">
    <property type="entry name" value="OmpR/PhoB-type_DNA-bd"/>
</dbReference>
<comment type="caution">
    <text evidence="10">The sequence shown here is derived from an EMBL/GenBank/DDBJ whole genome shotgun (WGS) entry which is preliminary data.</text>
</comment>
<dbReference type="SUPFAM" id="SSF46894">
    <property type="entry name" value="C-terminal effector domain of the bipartite response regulators"/>
    <property type="match status" value="1"/>
</dbReference>
<organism evidence="10 11">
    <name type="scientific">Vibrio algarum</name>
    <dbReference type="NCBI Taxonomy" id="3020714"/>
    <lineage>
        <taxon>Bacteria</taxon>
        <taxon>Pseudomonadati</taxon>
        <taxon>Pseudomonadota</taxon>
        <taxon>Gammaproteobacteria</taxon>
        <taxon>Vibrionales</taxon>
        <taxon>Vibrionaceae</taxon>
        <taxon>Vibrio</taxon>
    </lineage>
</organism>
<feature type="domain" description="Response regulatory" evidence="8">
    <location>
        <begin position="4"/>
        <end position="117"/>
    </location>
</feature>
<dbReference type="Pfam" id="PF00072">
    <property type="entry name" value="Response_reg"/>
    <property type="match status" value="1"/>
</dbReference>
<dbReference type="PANTHER" id="PTHR48111:SF4">
    <property type="entry name" value="DNA-BINDING DUAL TRANSCRIPTIONAL REGULATOR OMPR"/>
    <property type="match status" value="1"/>
</dbReference>
<dbReference type="Gene3D" id="3.40.50.2300">
    <property type="match status" value="1"/>
</dbReference>
<protein>
    <submittedName>
        <fullName evidence="10">Response regulator transcription factor</fullName>
    </submittedName>
</protein>
<dbReference type="SUPFAM" id="SSF52172">
    <property type="entry name" value="CheY-like"/>
    <property type="match status" value="1"/>
</dbReference>
<keyword evidence="1 6" id="KW-0597">Phosphoprotein</keyword>
<sequence>MTQTILVVDDKLNVQTLLTEVLTSKGFQVLCASNGRDALLVLKKYTPDLILLDVMMPQMDGYQFITEHRNSSDLPVIMITAKQHEQDIVKGFELGADDYICKPFKMSELLARIQAVLRRTSRMLTTNPLLKVPPLSLDTTTKELTVANRPVELTLAELTLLGLLMKSVEHTVNKAEICRYLIEEGYSGSESTLKIHIRNLRNKLEPLIKEQLEIESVFGVGYRLRTISS</sequence>
<dbReference type="InterPro" id="IPR036388">
    <property type="entry name" value="WH-like_DNA-bd_sf"/>
</dbReference>
<dbReference type="Proteomes" id="UP001210678">
    <property type="component" value="Unassembled WGS sequence"/>
</dbReference>
<keyword evidence="2" id="KW-0902">Two-component regulatory system</keyword>
<dbReference type="PANTHER" id="PTHR48111">
    <property type="entry name" value="REGULATOR OF RPOS"/>
    <property type="match status" value="1"/>
</dbReference>
<keyword evidence="4 7" id="KW-0238">DNA-binding</keyword>
<dbReference type="EMBL" id="JAQLOI010000003">
    <property type="protein sequence ID" value="MDB1125025.1"/>
    <property type="molecule type" value="Genomic_DNA"/>
</dbReference>
<dbReference type="SMART" id="SM00862">
    <property type="entry name" value="Trans_reg_C"/>
    <property type="match status" value="1"/>
</dbReference>
<proteinExistence type="predicted"/>
<dbReference type="InterPro" id="IPR039420">
    <property type="entry name" value="WalR-like"/>
</dbReference>
<dbReference type="CDD" id="cd17574">
    <property type="entry name" value="REC_OmpR"/>
    <property type="match status" value="1"/>
</dbReference>
<evidence type="ECO:0000256" key="3">
    <source>
        <dbReference type="ARBA" id="ARBA00023015"/>
    </source>
</evidence>
<evidence type="ECO:0000313" key="10">
    <source>
        <dbReference type="EMBL" id="MDB1125025.1"/>
    </source>
</evidence>
<dbReference type="PROSITE" id="PS50110">
    <property type="entry name" value="RESPONSE_REGULATORY"/>
    <property type="match status" value="1"/>
</dbReference>
<evidence type="ECO:0000256" key="6">
    <source>
        <dbReference type="PROSITE-ProRule" id="PRU00169"/>
    </source>
</evidence>
<evidence type="ECO:0000256" key="7">
    <source>
        <dbReference type="PROSITE-ProRule" id="PRU01091"/>
    </source>
</evidence>
<feature type="domain" description="OmpR/PhoB-type" evidence="9">
    <location>
        <begin position="127"/>
        <end position="226"/>
    </location>
</feature>
<evidence type="ECO:0000313" key="11">
    <source>
        <dbReference type="Proteomes" id="UP001210678"/>
    </source>
</evidence>
<dbReference type="PROSITE" id="PS51755">
    <property type="entry name" value="OMPR_PHOB"/>
    <property type="match status" value="1"/>
</dbReference>
<accession>A0ABT4YUJ4</accession>
<dbReference type="RefSeq" id="WP_272138353.1">
    <property type="nucleotide sequence ID" value="NZ_JAQLOI010000003.1"/>
</dbReference>
<dbReference type="Gene3D" id="1.10.10.10">
    <property type="entry name" value="Winged helix-like DNA-binding domain superfamily/Winged helix DNA-binding domain"/>
    <property type="match status" value="1"/>
</dbReference>
<reference evidence="10 11" key="1">
    <citation type="submission" date="2023-01" db="EMBL/GenBank/DDBJ databases">
        <title>Vibrio sp. KJ40-1 sp.nov, isolated from marine algae.</title>
        <authorList>
            <person name="Butt M."/>
            <person name="Kim J.M.J."/>
            <person name="Jeon C.O.C."/>
        </authorList>
    </citation>
    <scope>NUCLEOTIDE SEQUENCE [LARGE SCALE GENOMIC DNA]</scope>
    <source>
        <strain evidence="10 11">KJ40-1</strain>
    </source>
</reference>
<evidence type="ECO:0000256" key="4">
    <source>
        <dbReference type="ARBA" id="ARBA00023125"/>
    </source>
</evidence>
<gene>
    <name evidence="10" type="ORF">PGX00_15820</name>
</gene>
<feature type="modified residue" description="4-aspartylphosphate" evidence="6">
    <location>
        <position position="53"/>
    </location>
</feature>
<feature type="DNA-binding region" description="OmpR/PhoB-type" evidence="7">
    <location>
        <begin position="127"/>
        <end position="226"/>
    </location>
</feature>
<dbReference type="InterPro" id="IPR016032">
    <property type="entry name" value="Sig_transdc_resp-reg_C-effctor"/>
</dbReference>
<keyword evidence="11" id="KW-1185">Reference proteome</keyword>
<dbReference type="SMART" id="SM00448">
    <property type="entry name" value="REC"/>
    <property type="match status" value="1"/>
</dbReference>
<keyword evidence="3" id="KW-0805">Transcription regulation</keyword>
<dbReference type="InterPro" id="IPR011006">
    <property type="entry name" value="CheY-like_superfamily"/>
</dbReference>
<name>A0ABT4YUJ4_9VIBR</name>
<evidence type="ECO:0000259" key="9">
    <source>
        <dbReference type="PROSITE" id="PS51755"/>
    </source>
</evidence>
<evidence type="ECO:0000256" key="1">
    <source>
        <dbReference type="ARBA" id="ARBA00022553"/>
    </source>
</evidence>
<dbReference type="Pfam" id="PF00486">
    <property type="entry name" value="Trans_reg_C"/>
    <property type="match status" value="1"/>
</dbReference>
<dbReference type="Gene3D" id="6.10.250.690">
    <property type="match status" value="1"/>
</dbReference>
<dbReference type="InterPro" id="IPR001789">
    <property type="entry name" value="Sig_transdc_resp-reg_receiver"/>
</dbReference>
<evidence type="ECO:0000256" key="5">
    <source>
        <dbReference type="ARBA" id="ARBA00023163"/>
    </source>
</evidence>
<evidence type="ECO:0000256" key="2">
    <source>
        <dbReference type="ARBA" id="ARBA00023012"/>
    </source>
</evidence>